<reference evidence="9" key="1">
    <citation type="submission" date="2015-12" db="EMBL/GenBank/DDBJ databases">
        <title>Responses of Metacaspases and Programmed Cell Death in Skeletonema marinoi to Silicate Limitation.</title>
        <authorList>
            <person name="Wang H."/>
            <person name="Mi T."/>
            <person name="Zhen Y."/>
            <person name="Yu Z."/>
        </authorList>
    </citation>
    <scope>NUCLEOTIDE SEQUENCE</scope>
</reference>
<dbReference type="SUPFAM" id="SSF51395">
    <property type="entry name" value="FMN-linked oxidoreductases"/>
    <property type="match status" value="1"/>
</dbReference>
<dbReference type="PROSITE" id="PS51349">
    <property type="entry name" value="FMN_HYDROXY_ACID_DH_2"/>
    <property type="match status" value="1"/>
</dbReference>
<feature type="domain" description="FMN hydroxy acid dehydrogenase" evidence="8">
    <location>
        <begin position="24"/>
        <end position="417"/>
    </location>
</feature>
<feature type="binding site" evidence="7">
    <location>
        <position position="315"/>
    </location>
    <ligand>
        <name>glyoxylate</name>
        <dbReference type="ChEBI" id="CHEBI:36655"/>
    </ligand>
</feature>
<feature type="binding site" evidence="7">
    <location>
        <begin position="343"/>
        <end position="347"/>
    </location>
    <ligand>
        <name>FMN</name>
        <dbReference type="ChEBI" id="CHEBI:58210"/>
    </ligand>
</feature>
<dbReference type="Gene3D" id="3.20.20.70">
    <property type="entry name" value="Aldolase class I"/>
    <property type="match status" value="1"/>
</dbReference>
<evidence type="ECO:0000256" key="1">
    <source>
        <dbReference type="ARBA" id="ARBA00001917"/>
    </source>
</evidence>
<evidence type="ECO:0000259" key="8">
    <source>
        <dbReference type="PROSITE" id="PS51349"/>
    </source>
</evidence>
<keyword evidence="3 7" id="KW-0288">FMN</keyword>
<protein>
    <submittedName>
        <fullName evidence="9">Glycolate oxidase protein</fullName>
    </submittedName>
</protein>
<feature type="binding site" evidence="7">
    <location>
        <position position="288"/>
    </location>
    <ligand>
        <name>FMN</name>
        <dbReference type="ChEBI" id="CHEBI:58210"/>
    </ligand>
</feature>
<dbReference type="EMBL" id="KU254155">
    <property type="protein sequence ID" value="ANG60899.1"/>
    <property type="molecule type" value="mRNA"/>
</dbReference>
<feature type="binding site" evidence="7">
    <location>
        <position position="310"/>
    </location>
    <ligand>
        <name>FMN</name>
        <dbReference type="ChEBI" id="CHEBI:58210"/>
    </ligand>
</feature>
<name>A0A173DWL0_9STRA</name>
<feature type="binding site" evidence="7">
    <location>
        <position position="188"/>
    </location>
    <ligand>
        <name>FMN</name>
        <dbReference type="ChEBI" id="CHEBI:58210"/>
    </ligand>
</feature>
<dbReference type="Pfam" id="PF01070">
    <property type="entry name" value="FMN_dh"/>
    <property type="match status" value="1"/>
</dbReference>
<keyword evidence="2 7" id="KW-0285">Flavoprotein</keyword>
<dbReference type="PANTHER" id="PTHR10578">
    <property type="entry name" value="S -2-HYDROXY-ACID OXIDASE-RELATED"/>
    <property type="match status" value="1"/>
</dbReference>
<feature type="binding site" evidence="7">
    <location>
        <position position="133"/>
    </location>
    <ligand>
        <name>FMN</name>
        <dbReference type="ChEBI" id="CHEBI:58210"/>
    </ligand>
</feature>
<keyword evidence="4" id="KW-0560">Oxidoreductase</keyword>
<evidence type="ECO:0000256" key="3">
    <source>
        <dbReference type="ARBA" id="ARBA00022643"/>
    </source>
</evidence>
<dbReference type="PIRSF" id="PIRSF000138">
    <property type="entry name" value="Al-hdrx_acd_dh"/>
    <property type="match status" value="1"/>
</dbReference>
<feature type="binding site" evidence="7">
    <location>
        <position position="312"/>
    </location>
    <ligand>
        <name>glyoxylate</name>
        <dbReference type="ChEBI" id="CHEBI:36655"/>
    </ligand>
</feature>
<dbReference type="CDD" id="cd02809">
    <property type="entry name" value="alpha_hydroxyacid_oxid_FMN"/>
    <property type="match status" value="1"/>
</dbReference>
<dbReference type="InterPro" id="IPR000262">
    <property type="entry name" value="FMN-dep_DH"/>
</dbReference>
<evidence type="ECO:0000256" key="6">
    <source>
        <dbReference type="PIRSR" id="PIRSR000138-1"/>
    </source>
</evidence>
<evidence type="ECO:0000256" key="7">
    <source>
        <dbReference type="PIRSR" id="PIRSR000138-2"/>
    </source>
</evidence>
<feature type="binding site" evidence="7">
    <location>
        <position position="197"/>
    </location>
    <ligand>
        <name>glyoxylate</name>
        <dbReference type="ChEBI" id="CHEBI:36655"/>
    </ligand>
</feature>
<dbReference type="GO" id="GO:0010181">
    <property type="term" value="F:FMN binding"/>
    <property type="evidence" value="ECO:0007669"/>
    <property type="project" value="InterPro"/>
</dbReference>
<dbReference type="FunFam" id="3.20.20.70:FF:000029">
    <property type="entry name" value="L-lactate dehydrogenase"/>
    <property type="match status" value="1"/>
</dbReference>
<evidence type="ECO:0000256" key="5">
    <source>
        <dbReference type="ARBA" id="ARBA00024042"/>
    </source>
</evidence>
<comment type="cofactor">
    <cofactor evidence="1">
        <name>FMN</name>
        <dbReference type="ChEBI" id="CHEBI:58210"/>
    </cofactor>
</comment>
<feature type="active site" description="Proton acceptor" evidence="6">
    <location>
        <position position="312"/>
    </location>
</feature>
<evidence type="ECO:0000256" key="2">
    <source>
        <dbReference type="ARBA" id="ARBA00022630"/>
    </source>
</evidence>
<feature type="binding site" evidence="7">
    <location>
        <position position="160"/>
    </location>
    <ligand>
        <name>FMN</name>
        <dbReference type="ChEBI" id="CHEBI:58210"/>
    </ligand>
</feature>
<dbReference type="PANTHER" id="PTHR10578:SF107">
    <property type="entry name" value="2-HYDROXYACID OXIDASE 1"/>
    <property type="match status" value="1"/>
</dbReference>
<sequence>MSEEAASSAAMISMITEAPTVTAPTEHKICNASDYQIAARSLLPTPLYEYLASGTDDEQTLAENESAFKYWYLRPRVMRPVGSISTATTLFGQKLSLPVFVSPAGVHALCDEVHGECASARAAQRAGTLFGLSQHATRSIEQVAGACAAAQGRNANLWYQCYILKDRDMTLRLVRRAANAGYRGIFLTVDSVRFGFREADARNGWSALPEPHRLVNYDEEIANKPQSSESKKSSWLSPEASVDKTKIYAGDEDAWDQNTEQLFEQNPTWEDVCWLKREACHDLPLIIKGIMTAEDAVEAVKAGADGVMVSNHGGRGLDGALAAIDALPEVVAAVGDKVPVLMDSGVRRGTDVLKALALGASAVGIGKPVFFALAVGGENAVVNLLQILQREVEAAMAICGVESVADAKRSLVTRHPNGGVTRYTRSKL</sequence>
<dbReference type="GO" id="GO:0016614">
    <property type="term" value="F:oxidoreductase activity, acting on CH-OH group of donors"/>
    <property type="evidence" value="ECO:0007669"/>
    <property type="project" value="UniProtKB-ARBA"/>
</dbReference>
<feature type="binding site" evidence="7">
    <location>
        <begin position="103"/>
        <end position="105"/>
    </location>
    <ligand>
        <name>FMN</name>
        <dbReference type="ChEBI" id="CHEBI:58210"/>
    </ligand>
</feature>
<dbReference type="AlphaFoldDB" id="A0A173DWL0"/>
<feature type="binding site" evidence="7">
    <location>
        <position position="162"/>
    </location>
    <ligand>
        <name>glyoxylate</name>
        <dbReference type="ChEBI" id="CHEBI:36655"/>
    </ligand>
</feature>
<evidence type="ECO:0000313" key="9">
    <source>
        <dbReference type="EMBL" id="ANG60899.1"/>
    </source>
</evidence>
<dbReference type="InterPro" id="IPR037396">
    <property type="entry name" value="FMN_HAD"/>
</dbReference>
<evidence type="ECO:0000256" key="4">
    <source>
        <dbReference type="ARBA" id="ARBA00023002"/>
    </source>
</evidence>
<comment type="similarity">
    <text evidence="5">Belongs to the FMN-dependent alpha-hydroxy acid dehydrogenase family.</text>
</comment>
<accession>A0A173DWL0</accession>
<proteinExistence type="evidence at transcript level"/>
<feature type="binding site" evidence="7">
    <location>
        <position position="50"/>
    </location>
    <ligand>
        <name>glyoxylate</name>
        <dbReference type="ChEBI" id="CHEBI:36655"/>
    </ligand>
</feature>
<dbReference type="InterPro" id="IPR012133">
    <property type="entry name" value="Alpha-hydoxy_acid_DH_FMN"/>
</dbReference>
<dbReference type="InterPro" id="IPR013785">
    <property type="entry name" value="Aldolase_TIM"/>
</dbReference>
<organism evidence="9">
    <name type="scientific">Skeletonema marinoi</name>
    <dbReference type="NCBI Taxonomy" id="267567"/>
    <lineage>
        <taxon>Eukaryota</taxon>
        <taxon>Sar</taxon>
        <taxon>Stramenopiles</taxon>
        <taxon>Ochrophyta</taxon>
        <taxon>Bacillariophyta</taxon>
        <taxon>Coscinodiscophyceae</taxon>
        <taxon>Thalassiosirophycidae</taxon>
        <taxon>Thalassiosirales</taxon>
        <taxon>Skeletonemataceae</taxon>
        <taxon>Skeletonema</taxon>
        <taxon>Skeletonema marinoi-dohrnii complex</taxon>
    </lineage>
</organism>